<dbReference type="SUPFAM" id="SSF47413">
    <property type="entry name" value="lambda repressor-like DNA-binding domains"/>
    <property type="match status" value="1"/>
</dbReference>
<proteinExistence type="predicted"/>
<reference evidence="4" key="1">
    <citation type="submission" date="2020-10" db="EMBL/GenBank/DDBJ databases">
        <title>Taxonomic study of unclassified bacteria belonging to the class Ktedonobacteria.</title>
        <authorList>
            <person name="Yabe S."/>
            <person name="Wang C.M."/>
            <person name="Zheng Y."/>
            <person name="Sakai Y."/>
            <person name="Cavaletti L."/>
            <person name="Monciardini P."/>
            <person name="Donadio S."/>
        </authorList>
    </citation>
    <scope>NUCLEOTIDE SEQUENCE</scope>
    <source>
        <strain evidence="4">ID150040</strain>
    </source>
</reference>
<dbReference type="InterPro" id="IPR001387">
    <property type="entry name" value="Cro/C1-type_HTH"/>
</dbReference>
<dbReference type="PANTHER" id="PTHR46558">
    <property type="entry name" value="TRACRIPTIONAL REGULATORY PROTEIN-RELATED-RELATED"/>
    <property type="match status" value="1"/>
</dbReference>
<feature type="region of interest" description="Disordered" evidence="2">
    <location>
        <begin position="65"/>
        <end position="84"/>
    </location>
</feature>
<dbReference type="GO" id="GO:0003677">
    <property type="term" value="F:DNA binding"/>
    <property type="evidence" value="ECO:0007669"/>
    <property type="project" value="UniProtKB-KW"/>
</dbReference>
<dbReference type="Pfam" id="PF01381">
    <property type="entry name" value="HTH_3"/>
    <property type="match status" value="1"/>
</dbReference>
<feature type="domain" description="HTH cro/C1-type" evidence="3">
    <location>
        <begin position="7"/>
        <end position="61"/>
    </location>
</feature>
<dbReference type="CDD" id="cd00093">
    <property type="entry name" value="HTH_XRE"/>
    <property type="match status" value="1"/>
</dbReference>
<evidence type="ECO:0000313" key="4">
    <source>
        <dbReference type="EMBL" id="GHP00459.1"/>
    </source>
</evidence>
<name>A0A8J3ITV2_9CHLR</name>
<dbReference type="Gene3D" id="3.40.50.300">
    <property type="entry name" value="P-loop containing nucleotide triphosphate hydrolases"/>
    <property type="match status" value="1"/>
</dbReference>
<evidence type="ECO:0000313" key="5">
    <source>
        <dbReference type="Proteomes" id="UP000597444"/>
    </source>
</evidence>
<evidence type="ECO:0000259" key="3">
    <source>
        <dbReference type="PROSITE" id="PS50943"/>
    </source>
</evidence>
<gene>
    <name evidence="4" type="ORF">KSF_105060</name>
</gene>
<sequence length="243" mass="27578">MTHNHRLREKRIRRSWRQEDLAEHLGISVTTVQRWERGSQHPTLYYRVKLCELFEASAQELGLLDDALPPETSPSLDPPPPAEDNALWTVPYQRNPHFTGREDLLAMLFQHFASSLPTPNSGRRAPLPQAYAPKGLGGIGKTQMALEYVYRSHEQGRYRHTLWMPATSEESLLASFAALREQISLDVAPGTDQRIWARHVICWLEHCHDPWLLIMDNADDLSVLSSYLPAARAASCLPRAATP</sequence>
<dbReference type="PROSITE" id="PS50943">
    <property type="entry name" value="HTH_CROC1"/>
    <property type="match status" value="1"/>
</dbReference>
<keyword evidence="5" id="KW-1185">Reference proteome</keyword>
<comment type="caution">
    <text evidence="4">The sequence shown here is derived from an EMBL/GenBank/DDBJ whole genome shotgun (WGS) entry which is preliminary data.</text>
</comment>
<protein>
    <recommendedName>
        <fullName evidence="3">HTH cro/C1-type domain-containing protein</fullName>
    </recommendedName>
</protein>
<dbReference type="SUPFAM" id="SSF52540">
    <property type="entry name" value="P-loop containing nucleoside triphosphate hydrolases"/>
    <property type="match status" value="1"/>
</dbReference>
<evidence type="ECO:0000256" key="1">
    <source>
        <dbReference type="ARBA" id="ARBA00023125"/>
    </source>
</evidence>
<dbReference type="RefSeq" id="WP_220210962.1">
    <property type="nucleotide sequence ID" value="NZ_BNJK01000002.1"/>
</dbReference>
<dbReference type="EMBL" id="BNJK01000002">
    <property type="protein sequence ID" value="GHP00459.1"/>
    <property type="molecule type" value="Genomic_DNA"/>
</dbReference>
<keyword evidence="1" id="KW-0238">DNA-binding</keyword>
<dbReference type="AlphaFoldDB" id="A0A8J3ITV2"/>
<dbReference type="PANTHER" id="PTHR46558:SF15">
    <property type="entry name" value="HELIX-TURN-HELIX DOMAIN PROTEIN"/>
    <property type="match status" value="1"/>
</dbReference>
<dbReference type="InterPro" id="IPR027417">
    <property type="entry name" value="P-loop_NTPase"/>
</dbReference>
<organism evidence="4 5">
    <name type="scientific">Reticulibacter mediterranei</name>
    <dbReference type="NCBI Taxonomy" id="2778369"/>
    <lineage>
        <taxon>Bacteria</taxon>
        <taxon>Bacillati</taxon>
        <taxon>Chloroflexota</taxon>
        <taxon>Ktedonobacteria</taxon>
        <taxon>Ktedonobacterales</taxon>
        <taxon>Reticulibacteraceae</taxon>
        <taxon>Reticulibacter</taxon>
    </lineage>
</organism>
<dbReference type="InterPro" id="IPR010982">
    <property type="entry name" value="Lambda_DNA-bd_dom_sf"/>
</dbReference>
<accession>A0A8J3ITV2</accession>
<dbReference type="SMART" id="SM00530">
    <property type="entry name" value="HTH_XRE"/>
    <property type="match status" value="1"/>
</dbReference>
<dbReference type="Gene3D" id="1.10.260.40">
    <property type="entry name" value="lambda repressor-like DNA-binding domains"/>
    <property type="match status" value="1"/>
</dbReference>
<evidence type="ECO:0000256" key="2">
    <source>
        <dbReference type="SAM" id="MobiDB-lite"/>
    </source>
</evidence>
<dbReference type="Proteomes" id="UP000597444">
    <property type="component" value="Unassembled WGS sequence"/>
</dbReference>